<keyword evidence="1" id="KW-0813">Transport</keyword>
<reference evidence="3" key="1">
    <citation type="journal article" date="2013" name="Nature">
        <title>Pan genome of the phytoplankton Emiliania underpins its global distribution.</title>
        <authorList>
            <person name="Read B.A."/>
            <person name="Kegel J."/>
            <person name="Klute M.J."/>
            <person name="Kuo A."/>
            <person name="Lefebvre S.C."/>
            <person name="Maumus F."/>
            <person name="Mayer C."/>
            <person name="Miller J."/>
            <person name="Monier A."/>
            <person name="Salamov A."/>
            <person name="Young J."/>
            <person name="Aguilar M."/>
            <person name="Claverie J.M."/>
            <person name="Frickenhaus S."/>
            <person name="Gonzalez K."/>
            <person name="Herman E.K."/>
            <person name="Lin Y.C."/>
            <person name="Napier J."/>
            <person name="Ogata H."/>
            <person name="Sarno A.F."/>
            <person name="Shmutz J."/>
            <person name="Schroeder D."/>
            <person name="de Vargas C."/>
            <person name="Verret F."/>
            <person name="von Dassow P."/>
            <person name="Valentin K."/>
            <person name="Van de Peer Y."/>
            <person name="Wheeler G."/>
            <person name="Dacks J.B."/>
            <person name="Delwiche C.F."/>
            <person name="Dyhrman S.T."/>
            <person name="Glockner G."/>
            <person name="John U."/>
            <person name="Richards T."/>
            <person name="Worden A.Z."/>
            <person name="Zhang X."/>
            <person name="Grigoriev I.V."/>
            <person name="Allen A.E."/>
            <person name="Bidle K."/>
            <person name="Borodovsky M."/>
            <person name="Bowler C."/>
            <person name="Brownlee C."/>
            <person name="Cock J.M."/>
            <person name="Elias M."/>
            <person name="Gladyshev V.N."/>
            <person name="Groth M."/>
            <person name="Guda C."/>
            <person name="Hadaegh A."/>
            <person name="Iglesias-Rodriguez M.D."/>
            <person name="Jenkins J."/>
            <person name="Jones B.M."/>
            <person name="Lawson T."/>
            <person name="Leese F."/>
            <person name="Lindquist E."/>
            <person name="Lobanov A."/>
            <person name="Lomsadze A."/>
            <person name="Malik S.B."/>
            <person name="Marsh M.E."/>
            <person name="Mackinder L."/>
            <person name="Mock T."/>
            <person name="Mueller-Roeber B."/>
            <person name="Pagarete A."/>
            <person name="Parker M."/>
            <person name="Probert I."/>
            <person name="Quesneville H."/>
            <person name="Raines C."/>
            <person name="Rensing S.A."/>
            <person name="Riano-Pachon D.M."/>
            <person name="Richier S."/>
            <person name="Rokitta S."/>
            <person name="Shiraiwa Y."/>
            <person name="Soanes D.M."/>
            <person name="van der Giezen M."/>
            <person name="Wahlund T.M."/>
            <person name="Williams B."/>
            <person name="Wilson W."/>
            <person name="Wolfe G."/>
            <person name="Wurch L.L."/>
        </authorList>
    </citation>
    <scope>NUCLEOTIDE SEQUENCE</scope>
</reference>
<evidence type="ECO:0000256" key="1">
    <source>
        <dbReference type="RuleBase" id="RU363082"/>
    </source>
</evidence>
<accession>A0A0D3K752</accession>
<dbReference type="SUPFAM" id="SSF52833">
    <property type="entry name" value="Thioredoxin-like"/>
    <property type="match status" value="1"/>
</dbReference>
<keyword evidence="1" id="KW-0249">Electron transport</keyword>
<dbReference type="HOGENOM" id="CLU_1589474_0_0_1"/>
<dbReference type="Pfam" id="PF05768">
    <property type="entry name" value="Glrx-like"/>
    <property type="match status" value="1"/>
</dbReference>
<dbReference type="KEGG" id="ehx:EMIHUDRAFT_231777"/>
<keyword evidence="3" id="KW-1185">Reference proteome</keyword>
<organism evidence="2 3">
    <name type="scientific">Emiliania huxleyi (strain CCMP1516)</name>
    <dbReference type="NCBI Taxonomy" id="280463"/>
    <lineage>
        <taxon>Eukaryota</taxon>
        <taxon>Haptista</taxon>
        <taxon>Haptophyta</taxon>
        <taxon>Prymnesiophyceae</taxon>
        <taxon>Isochrysidales</taxon>
        <taxon>Noelaerhabdaceae</taxon>
        <taxon>Emiliania</taxon>
    </lineage>
</organism>
<dbReference type="InterPro" id="IPR052565">
    <property type="entry name" value="Glutaredoxin-like_YDR286C"/>
</dbReference>
<dbReference type="Gene3D" id="3.40.30.10">
    <property type="entry name" value="Glutaredoxin"/>
    <property type="match status" value="1"/>
</dbReference>
<dbReference type="PANTHER" id="PTHR33558:SF1">
    <property type="entry name" value="GLUTAREDOXIN-LIKE PROTEIN C5ORF63 HOMOLOG"/>
    <property type="match status" value="1"/>
</dbReference>
<dbReference type="PaxDb" id="2903-EOD31587"/>
<dbReference type="eggNOG" id="ENOG502S4BD">
    <property type="taxonomic scope" value="Eukaryota"/>
</dbReference>
<dbReference type="RefSeq" id="XP_005784016.1">
    <property type="nucleotide sequence ID" value="XM_005783959.1"/>
</dbReference>
<name>A0A0D3K752_EMIH1</name>
<dbReference type="InterPro" id="IPR008554">
    <property type="entry name" value="Glutaredoxin-like"/>
</dbReference>
<proteinExistence type="inferred from homology"/>
<dbReference type="PANTHER" id="PTHR33558">
    <property type="entry name" value="GLUTAREDOXIN-LIKE PROTEIN C5ORF63 HOMOLOG"/>
    <property type="match status" value="1"/>
</dbReference>
<dbReference type="EnsemblProtists" id="EOD31587">
    <property type="protein sequence ID" value="EOD31587"/>
    <property type="gene ID" value="EMIHUDRAFT_231777"/>
</dbReference>
<protein>
    <recommendedName>
        <fullName evidence="1">Glutaredoxin-like protein</fullName>
    </recommendedName>
</protein>
<comment type="similarity">
    <text evidence="1">Belongs to the glutaredoxin family.</text>
</comment>
<evidence type="ECO:0000313" key="2">
    <source>
        <dbReference type="EnsemblProtists" id="EOD31587"/>
    </source>
</evidence>
<reference evidence="2" key="2">
    <citation type="submission" date="2024-10" db="UniProtKB">
        <authorList>
            <consortium name="EnsemblProtists"/>
        </authorList>
    </citation>
    <scope>IDENTIFICATION</scope>
</reference>
<dbReference type="GeneID" id="17276860"/>
<dbReference type="STRING" id="2903.R1D9K6"/>
<dbReference type="AlphaFoldDB" id="A0A0D3K752"/>
<evidence type="ECO:0000313" key="3">
    <source>
        <dbReference type="Proteomes" id="UP000013827"/>
    </source>
</evidence>
<dbReference type="InterPro" id="IPR036249">
    <property type="entry name" value="Thioredoxin-like_sf"/>
</dbReference>
<sequence>MPSGLLYTATISVFAATRLASRPLLAGPALRQSRGCRLMASVSGVADVPAVRLFTKEGCTLCDKVRDVLRGVTDRAPHSLEAVDITDEDHAQWLAKYKYDIPVLHLDGAYWTKHRLTEEEACRRFLMWRRGAAHPLWRLEGGRAAAGSTGVHICMHMIMIHVVHMRGVWYES</sequence>
<dbReference type="Proteomes" id="UP000013827">
    <property type="component" value="Unassembled WGS sequence"/>
</dbReference>